<gene>
    <name evidence="1" type="ORF">HMPREF9971_1880</name>
</gene>
<sequence length="49" mass="5681">MHGFLSFFFSSSYYNRLRSREKGCFRGKEELAPPFLMGGAFSTSIFVLY</sequence>
<comment type="caution">
    <text evidence="1">The sequence shown here is derived from an EMBL/GenBank/DDBJ whole genome shotgun (WGS) entry which is preliminary data.</text>
</comment>
<protein>
    <submittedName>
        <fullName evidence="1">Uncharacterized protein</fullName>
    </submittedName>
</protein>
<reference evidence="1 2" key="1">
    <citation type="submission" date="2012-04" db="EMBL/GenBank/DDBJ databases">
        <authorList>
            <person name="Harkins D.M."/>
            <person name="Madupu R."/>
            <person name="Durkin A.S."/>
            <person name="Torralba M."/>
            <person name="Methe B."/>
            <person name="Sutton G.G."/>
            <person name="Nelson K.E."/>
        </authorList>
    </citation>
    <scope>NUCLEOTIDE SEQUENCE [LARGE SCALE GENOMIC DNA]</scope>
    <source>
        <strain evidence="1 2">F0449</strain>
    </source>
</reference>
<evidence type="ECO:0000313" key="2">
    <source>
        <dbReference type="Proteomes" id="UP000003357"/>
    </source>
</evidence>
<dbReference type="Proteomes" id="UP000003357">
    <property type="component" value="Unassembled WGS sequence"/>
</dbReference>
<accession>I2NKZ5</accession>
<dbReference type="EMBL" id="AJMV01000080">
    <property type="protein sequence ID" value="EIG26506.1"/>
    <property type="molecule type" value="Genomic_DNA"/>
</dbReference>
<name>I2NKZ5_STRPA</name>
<dbReference type="AlphaFoldDB" id="I2NKZ5"/>
<evidence type="ECO:0000313" key="1">
    <source>
        <dbReference type="EMBL" id="EIG26506.1"/>
    </source>
</evidence>
<organism evidence="1 2">
    <name type="scientific">Streptococcus parasanguinis F0449</name>
    <dbReference type="NCBI Taxonomy" id="1095733"/>
    <lineage>
        <taxon>Bacteria</taxon>
        <taxon>Bacillati</taxon>
        <taxon>Bacillota</taxon>
        <taxon>Bacilli</taxon>
        <taxon>Lactobacillales</taxon>
        <taxon>Streptococcaceae</taxon>
        <taxon>Streptococcus</taxon>
    </lineage>
</organism>
<proteinExistence type="predicted"/>